<dbReference type="GO" id="GO:0051537">
    <property type="term" value="F:2 iron, 2 sulfur cluster binding"/>
    <property type="evidence" value="ECO:0007669"/>
    <property type="project" value="UniProtKB-KW"/>
</dbReference>
<dbReference type="InterPro" id="IPR050573">
    <property type="entry name" value="SDH/FRD_Iron-Sulfur"/>
</dbReference>
<evidence type="ECO:0000256" key="5">
    <source>
        <dbReference type="ARBA" id="ARBA00022485"/>
    </source>
</evidence>
<dbReference type="Gene3D" id="1.10.1060.10">
    <property type="entry name" value="Alpha-helical ferredoxin"/>
    <property type="match status" value="1"/>
</dbReference>
<evidence type="ECO:0000256" key="7">
    <source>
        <dbReference type="ARBA" id="ARBA00022714"/>
    </source>
</evidence>
<feature type="domain" description="4Fe-4S ferredoxin-type" evidence="14">
    <location>
        <begin position="102"/>
        <end position="122"/>
    </location>
</feature>
<dbReference type="InterPro" id="IPR009051">
    <property type="entry name" value="Helical_ferredxn"/>
</dbReference>
<accession>A0A382YJQ1</accession>
<dbReference type="GO" id="GO:0022904">
    <property type="term" value="P:respiratory electron transport chain"/>
    <property type="evidence" value="ECO:0007669"/>
    <property type="project" value="TreeGrafter"/>
</dbReference>
<evidence type="ECO:0000256" key="12">
    <source>
        <dbReference type="ARBA" id="ARBA00023291"/>
    </source>
</evidence>
<dbReference type="GO" id="GO:0046872">
    <property type="term" value="F:metal ion binding"/>
    <property type="evidence" value="ECO:0007669"/>
    <property type="project" value="UniProtKB-KW"/>
</dbReference>
<dbReference type="PROSITE" id="PS00198">
    <property type="entry name" value="4FE4S_FER_1"/>
    <property type="match status" value="1"/>
</dbReference>
<protein>
    <recommendedName>
        <fullName evidence="4">succinate dehydrogenase</fullName>
        <ecNumber evidence="4">1.3.5.1</ecNumber>
    </recommendedName>
</protein>
<evidence type="ECO:0000256" key="10">
    <source>
        <dbReference type="ARBA" id="ARBA00023004"/>
    </source>
</evidence>
<keyword evidence="9" id="KW-0560">Oxidoreductase</keyword>
<dbReference type="PANTHER" id="PTHR11921:SF29">
    <property type="entry name" value="SUCCINATE DEHYDROGENASE [UBIQUINONE] IRON-SULFUR SUBUNIT, MITOCHONDRIAL"/>
    <property type="match status" value="1"/>
</dbReference>
<dbReference type="GO" id="GO:0006099">
    <property type="term" value="P:tricarboxylic acid cycle"/>
    <property type="evidence" value="ECO:0007669"/>
    <property type="project" value="UniProtKB-KW"/>
</dbReference>
<evidence type="ECO:0000256" key="9">
    <source>
        <dbReference type="ARBA" id="ARBA00023002"/>
    </source>
</evidence>
<dbReference type="EMBL" id="UINC01176403">
    <property type="protein sequence ID" value="SVD83512.1"/>
    <property type="molecule type" value="Genomic_DNA"/>
</dbReference>
<comment type="cofactor">
    <cofactor evidence="1">
        <name>[3Fe-4S] cluster</name>
        <dbReference type="ChEBI" id="CHEBI:21137"/>
    </cofactor>
</comment>
<dbReference type="InterPro" id="IPR004489">
    <property type="entry name" value="Succ_DH/fum_Rdtase_Fe-S"/>
</dbReference>
<keyword evidence="7" id="KW-0001">2Fe-2S</keyword>
<dbReference type="GO" id="GO:0051538">
    <property type="term" value="F:3 iron, 4 sulfur cluster binding"/>
    <property type="evidence" value="ECO:0007669"/>
    <property type="project" value="UniProtKB-KW"/>
</dbReference>
<gene>
    <name evidence="15" type="ORF">METZ01_LOCUS436366</name>
</gene>
<evidence type="ECO:0000256" key="4">
    <source>
        <dbReference type="ARBA" id="ARBA00012792"/>
    </source>
</evidence>
<evidence type="ECO:0000256" key="2">
    <source>
        <dbReference type="ARBA" id="ARBA00001966"/>
    </source>
</evidence>
<keyword evidence="5" id="KW-0004">4Fe-4S</keyword>
<sequence length="215" mass="23883">LVTSMDTFWDKLRQVKPWIEIEGEPPEREYKVPHSKMVELQQPMNCIMCGACVSDCTVLEVDEKFLAPAALAKAYRIVGDPRHAPTKESLINLSQEGGIWDCTRCMECVQVCPKNVAPMDQIIKLRELAIKEKLTNNVGAKHVIHFTESVSHSGTVDERTLPVKAAGLGWAIKNTGTAIKAILKGKIKPPLPGTHSSVAEVKDIRRIHTELEKKP</sequence>
<comment type="cofactor">
    <cofactor evidence="13">
        <name>[2Fe-2S] cluster</name>
        <dbReference type="ChEBI" id="CHEBI:190135"/>
    </cofactor>
</comment>
<proteinExistence type="inferred from homology"/>
<dbReference type="SUPFAM" id="SSF46548">
    <property type="entry name" value="alpha-helical ferredoxin"/>
    <property type="match status" value="1"/>
</dbReference>
<comment type="similarity">
    <text evidence="3">Belongs to the succinate dehydrogenase/fumarate reductase iron-sulfur protein family.</text>
</comment>
<dbReference type="AlphaFoldDB" id="A0A382YJQ1"/>
<evidence type="ECO:0000259" key="14">
    <source>
        <dbReference type="PROSITE" id="PS51379"/>
    </source>
</evidence>
<keyword evidence="11" id="KW-0411">Iron-sulfur</keyword>
<dbReference type="GO" id="GO:0051539">
    <property type="term" value="F:4 iron, 4 sulfur cluster binding"/>
    <property type="evidence" value="ECO:0007669"/>
    <property type="project" value="UniProtKB-KW"/>
</dbReference>
<evidence type="ECO:0000256" key="13">
    <source>
        <dbReference type="ARBA" id="ARBA00034078"/>
    </source>
</evidence>
<organism evidence="15">
    <name type="scientific">marine metagenome</name>
    <dbReference type="NCBI Taxonomy" id="408172"/>
    <lineage>
        <taxon>unclassified sequences</taxon>
        <taxon>metagenomes</taxon>
        <taxon>ecological metagenomes</taxon>
    </lineage>
</organism>
<keyword evidence="12" id="KW-0003">3Fe-4S</keyword>
<evidence type="ECO:0000256" key="1">
    <source>
        <dbReference type="ARBA" id="ARBA00001927"/>
    </source>
</evidence>
<feature type="non-terminal residue" evidence="15">
    <location>
        <position position="1"/>
    </location>
</feature>
<dbReference type="InterPro" id="IPR017896">
    <property type="entry name" value="4Fe4S_Fe-S-bd"/>
</dbReference>
<evidence type="ECO:0000256" key="11">
    <source>
        <dbReference type="ARBA" id="ARBA00023014"/>
    </source>
</evidence>
<dbReference type="EC" id="1.3.5.1" evidence="4"/>
<keyword evidence="6" id="KW-0816">Tricarboxylic acid cycle</keyword>
<dbReference type="Pfam" id="PF13183">
    <property type="entry name" value="Fer4_8"/>
    <property type="match status" value="1"/>
</dbReference>
<dbReference type="FunFam" id="1.10.1060.10:FF:000003">
    <property type="entry name" value="Succinate dehydrogenase iron-sulfur subunit"/>
    <property type="match status" value="1"/>
</dbReference>
<dbReference type="GO" id="GO:0008177">
    <property type="term" value="F:succinate dehydrogenase (quinone) activity"/>
    <property type="evidence" value="ECO:0007669"/>
    <property type="project" value="UniProtKB-EC"/>
</dbReference>
<reference evidence="15" key="1">
    <citation type="submission" date="2018-05" db="EMBL/GenBank/DDBJ databases">
        <authorList>
            <person name="Lanie J.A."/>
            <person name="Ng W.-L."/>
            <person name="Kazmierczak K.M."/>
            <person name="Andrzejewski T.M."/>
            <person name="Davidsen T.M."/>
            <person name="Wayne K.J."/>
            <person name="Tettelin H."/>
            <person name="Glass J.I."/>
            <person name="Rusch D."/>
            <person name="Podicherti R."/>
            <person name="Tsui H.-C.T."/>
            <person name="Winkler M.E."/>
        </authorList>
    </citation>
    <scope>NUCLEOTIDE SEQUENCE</scope>
</reference>
<dbReference type="PANTHER" id="PTHR11921">
    <property type="entry name" value="SUCCINATE DEHYDROGENASE IRON-SULFUR PROTEIN"/>
    <property type="match status" value="1"/>
</dbReference>
<name>A0A382YJQ1_9ZZZZ</name>
<comment type="cofactor">
    <cofactor evidence="2">
        <name>[4Fe-4S] cluster</name>
        <dbReference type="ChEBI" id="CHEBI:49883"/>
    </cofactor>
</comment>
<evidence type="ECO:0000256" key="3">
    <source>
        <dbReference type="ARBA" id="ARBA00009433"/>
    </source>
</evidence>
<dbReference type="InterPro" id="IPR017900">
    <property type="entry name" value="4Fe4S_Fe_S_CS"/>
</dbReference>
<evidence type="ECO:0000256" key="8">
    <source>
        <dbReference type="ARBA" id="ARBA00022723"/>
    </source>
</evidence>
<dbReference type="NCBIfam" id="TIGR00384">
    <property type="entry name" value="dhsB"/>
    <property type="match status" value="1"/>
</dbReference>
<evidence type="ECO:0000313" key="15">
    <source>
        <dbReference type="EMBL" id="SVD83512.1"/>
    </source>
</evidence>
<keyword evidence="10" id="KW-0408">Iron</keyword>
<evidence type="ECO:0000256" key="6">
    <source>
        <dbReference type="ARBA" id="ARBA00022532"/>
    </source>
</evidence>
<keyword evidence="8" id="KW-0479">Metal-binding</keyword>
<dbReference type="PROSITE" id="PS51379">
    <property type="entry name" value="4FE4S_FER_2"/>
    <property type="match status" value="1"/>
</dbReference>